<evidence type="ECO:0000313" key="8">
    <source>
        <dbReference type="Proteomes" id="UP000238362"/>
    </source>
</evidence>
<feature type="transmembrane region" description="Helical" evidence="5">
    <location>
        <begin position="334"/>
        <end position="353"/>
    </location>
</feature>
<feature type="transmembrane region" description="Helical" evidence="5">
    <location>
        <begin position="273"/>
        <end position="292"/>
    </location>
</feature>
<evidence type="ECO:0000256" key="4">
    <source>
        <dbReference type="ARBA" id="ARBA00023136"/>
    </source>
</evidence>
<evidence type="ECO:0000256" key="2">
    <source>
        <dbReference type="ARBA" id="ARBA00022692"/>
    </source>
</evidence>
<keyword evidence="4 5" id="KW-0472">Membrane</keyword>
<evidence type="ECO:0000313" key="7">
    <source>
        <dbReference type="EMBL" id="PRX45456.1"/>
    </source>
</evidence>
<feature type="transmembrane region" description="Helical" evidence="5">
    <location>
        <begin position="208"/>
        <end position="232"/>
    </location>
</feature>
<dbReference type="PANTHER" id="PTHR23534:SF1">
    <property type="entry name" value="MAJOR FACILITATOR SUPERFAMILY PROTEIN"/>
    <property type="match status" value="1"/>
</dbReference>
<keyword evidence="3 5" id="KW-1133">Transmembrane helix</keyword>
<name>A0A2T0LQ28_9PSEU</name>
<feature type="transmembrane region" description="Helical" evidence="5">
    <location>
        <begin position="125"/>
        <end position="147"/>
    </location>
</feature>
<protein>
    <submittedName>
        <fullName evidence="7">Putative MFS family arabinose efflux permease</fullName>
    </submittedName>
</protein>
<dbReference type="EMBL" id="PVNH01000009">
    <property type="protein sequence ID" value="PRX45456.1"/>
    <property type="molecule type" value="Genomic_DNA"/>
</dbReference>
<gene>
    <name evidence="7" type="ORF">B0I33_109119</name>
</gene>
<organism evidence="7 8">
    <name type="scientific">Prauserella shujinwangii</name>
    <dbReference type="NCBI Taxonomy" id="1453103"/>
    <lineage>
        <taxon>Bacteria</taxon>
        <taxon>Bacillati</taxon>
        <taxon>Actinomycetota</taxon>
        <taxon>Actinomycetes</taxon>
        <taxon>Pseudonocardiales</taxon>
        <taxon>Pseudonocardiaceae</taxon>
        <taxon>Prauserella</taxon>
    </lineage>
</organism>
<comment type="caution">
    <text evidence="7">The sequence shown here is derived from an EMBL/GenBank/DDBJ whole genome shotgun (WGS) entry which is preliminary data.</text>
</comment>
<proteinExistence type="predicted"/>
<feature type="transmembrane region" description="Helical" evidence="5">
    <location>
        <begin position="244"/>
        <end position="261"/>
    </location>
</feature>
<keyword evidence="2 5" id="KW-0812">Transmembrane</keyword>
<feature type="transmembrane region" description="Helical" evidence="5">
    <location>
        <begin position="298"/>
        <end position="322"/>
    </location>
</feature>
<dbReference type="Proteomes" id="UP000238362">
    <property type="component" value="Unassembled WGS sequence"/>
</dbReference>
<reference evidence="7 8" key="1">
    <citation type="submission" date="2018-03" db="EMBL/GenBank/DDBJ databases">
        <title>Genomic Encyclopedia of Type Strains, Phase III (KMG-III): the genomes of soil and plant-associated and newly described type strains.</title>
        <authorList>
            <person name="Whitman W."/>
        </authorList>
    </citation>
    <scope>NUCLEOTIDE SEQUENCE [LARGE SCALE GENOMIC DNA]</scope>
    <source>
        <strain evidence="7 8">CGMCC 4.7125</strain>
    </source>
</reference>
<feature type="transmembrane region" description="Helical" evidence="5">
    <location>
        <begin position="64"/>
        <end position="85"/>
    </location>
</feature>
<keyword evidence="8" id="KW-1185">Reference proteome</keyword>
<dbReference type="InterPro" id="IPR020846">
    <property type="entry name" value="MFS_dom"/>
</dbReference>
<dbReference type="Gene3D" id="1.20.1250.20">
    <property type="entry name" value="MFS general substrate transporter like domains"/>
    <property type="match status" value="2"/>
</dbReference>
<evidence type="ECO:0000256" key="1">
    <source>
        <dbReference type="ARBA" id="ARBA00004651"/>
    </source>
</evidence>
<feature type="transmembrane region" description="Helical" evidence="5">
    <location>
        <begin position="91"/>
        <end position="113"/>
    </location>
</feature>
<feature type="domain" description="Major facilitator superfamily (MFS) profile" evidence="6">
    <location>
        <begin position="1"/>
        <end position="385"/>
    </location>
</feature>
<dbReference type="GO" id="GO:0022857">
    <property type="term" value="F:transmembrane transporter activity"/>
    <property type="evidence" value="ECO:0007669"/>
    <property type="project" value="InterPro"/>
</dbReference>
<dbReference type="InterPro" id="IPR036259">
    <property type="entry name" value="MFS_trans_sf"/>
</dbReference>
<dbReference type="PROSITE" id="PS50850">
    <property type="entry name" value="MFS"/>
    <property type="match status" value="1"/>
</dbReference>
<sequence length="391" mass="38474">MAALFAGVAAMNTVMVGASTAGSLIAAERAGAGFSGLPNAAGVLGTASGALIAATLVSRRGSRFGLVTLYALATGGGLVAFGGAVTGTLALLLAGMALLGLGNGAAQLSRYVAAELYPEQRRATGLSLIVLAGTVGALAGPALLAPTSHLAGLLALPELSGPVGLAVVVTAVAVLAAAALPRTAATTPAGVRPAFSLADTGRALRSRVVLTPLVAMVAAQVCMVAVMTMTPLQLHEHGHGLDGVGWVLGAHMIGMFALAPLSGRIADRWGGRATIYAGIGTLAVASATAIAAPTAHATGLPVALFLLGYGWNLVFVGGSGLLSRDLPAAERTRLQGIVDALVWSASAVASLGAGQLFGVGGFVLVTAVAGTLALLPLALLVSRSRPARRSP</sequence>
<dbReference type="AlphaFoldDB" id="A0A2T0LQ28"/>
<accession>A0A2T0LQ28</accession>
<feature type="transmembrane region" description="Helical" evidence="5">
    <location>
        <begin position="359"/>
        <end position="381"/>
    </location>
</feature>
<dbReference type="InterPro" id="IPR011701">
    <property type="entry name" value="MFS"/>
</dbReference>
<feature type="transmembrane region" description="Helical" evidence="5">
    <location>
        <begin position="37"/>
        <end position="57"/>
    </location>
</feature>
<feature type="transmembrane region" description="Helical" evidence="5">
    <location>
        <begin position="159"/>
        <end position="180"/>
    </location>
</feature>
<dbReference type="PANTHER" id="PTHR23534">
    <property type="entry name" value="MFS PERMEASE"/>
    <property type="match status" value="1"/>
</dbReference>
<evidence type="ECO:0000259" key="6">
    <source>
        <dbReference type="PROSITE" id="PS50850"/>
    </source>
</evidence>
<dbReference type="SUPFAM" id="SSF103473">
    <property type="entry name" value="MFS general substrate transporter"/>
    <property type="match status" value="1"/>
</dbReference>
<comment type="subcellular location">
    <subcellularLocation>
        <location evidence="1">Cell membrane</location>
        <topology evidence="1">Multi-pass membrane protein</topology>
    </subcellularLocation>
</comment>
<evidence type="ECO:0000256" key="3">
    <source>
        <dbReference type="ARBA" id="ARBA00022989"/>
    </source>
</evidence>
<dbReference type="GO" id="GO:0005886">
    <property type="term" value="C:plasma membrane"/>
    <property type="evidence" value="ECO:0007669"/>
    <property type="project" value="UniProtKB-SubCell"/>
</dbReference>
<evidence type="ECO:0000256" key="5">
    <source>
        <dbReference type="SAM" id="Phobius"/>
    </source>
</evidence>
<dbReference type="Pfam" id="PF07690">
    <property type="entry name" value="MFS_1"/>
    <property type="match status" value="2"/>
</dbReference>